<evidence type="ECO:0000313" key="5">
    <source>
        <dbReference type="Proteomes" id="UP000781958"/>
    </source>
</evidence>
<evidence type="ECO:0000259" key="3">
    <source>
        <dbReference type="Pfam" id="PF01370"/>
    </source>
</evidence>
<dbReference type="InterPro" id="IPR001509">
    <property type="entry name" value="Epimerase_deHydtase"/>
</dbReference>
<dbReference type="Pfam" id="PF01370">
    <property type="entry name" value="Epimerase"/>
    <property type="match status" value="1"/>
</dbReference>
<evidence type="ECO:0000313" key="4">
    <source>
        <dbReference type="EMBL" id="MBP2294292.1"/>
    </source>
</evidence>
<evidence type="ECO:0000256" key="2">
    <source>
        <dbReference type="ARBA" id="ARBA00007637"/>
    </source>
</evidence>
<dbReference type="EMBL" id="JAGINP010000015">
    <property type="protein sequence ID" value="MBP2294292.1"/>
    <property type="molecule type" value="Genomic_DNA"/>
</dbReference>
<accession>A0ABS4SQQ8</accession>
<dbReference type="InterPro" id="IPR036291">
    <property type="entry name" value="NAD(P)-bd_dom_sf"/>
</dbReference>
<organism evidence="4 5">
    <name type="scientific">Azospirillum rugosum</name>
    <dbReference type="NCBI Taxonomy" id="416170"/>
    <lineage>
        <taxon>Bacteria</taxon>
        <taxon>Pseudomonadati</taxon>
        <taxon>Pseudomonadota</taxon>
        <taxon>Alphaproteobacteria</taxon>
        <taxon>Rhodospirillales</taxon>
        <taxon>Azospirillaceae</taxon>
        <taxon>Azospirillum</taxon>
    </lineage>
</organism>
<dbReference type="GO" id="GO:0047732">
    <property type="term" value="F:CDP-abequose epimerase activity"/>
    <property type="evidence" value="ECO:0007669"/>
    <property type="project" value="UniProtKB-EC"/>
</dbReference>
<dbReference type="EC" id="5.1.3.10" evidence="4"/>
<proteinExistence type="inferred from homology"/>
<protein>
    <submittedName>
        <fullName evidence="4">CDP-paratose 2-epimerase</fullName>
        <ecNumber evidence="4">5.1.3.10</ecNumber>
    </submittedName>
</protein>
<name>A0ABS4SQQ8_9PROT</name>
<comment type="similarity">
    <text evidence="2">Belongs to the NAD(P)-dependent epimerase/dehydratase family.</text>
</comment>
<feature type="domain" description="NAD-dependent epimerase/dehydratase" evidence="3">
    <location>
        <begin position="9"/>
        <end position="277"/>
    </location>
</feature>
<dbReference type="Proteomes" id="UP000781958">
    <property type="component" value="Unassembled WGS sequence"/>
</dbReference>
<keyword evidence="4" id="KW-0413">Isomerase</keyword>
<reference evidence="4 5" key="1">
    <citation type="submission" date="2021-03" db="EMBL/GenBank/DDBJ databases">
        <title>Genomic Encyclopedia of Type Strains, Phase III (KMG-III): the genomes of soil and plant-associated and newly described type strains.</title>
        <authorList>
            <person name="Whitman W."/>
        </authorList>
    </citation>
    <scope>NUCLEOTIDE SEQUENCE [LARGE SCALE GENOMIC DNA]</scope>
    <source>
        <strain evidence="4 5">IMMIB AFH-6</strain>
    </source>
</reference>
<dbReference type="SUPFAM" id="SSF51735">
    <property type="entry name" value="NAD(P)-binding Rossmann-fold domains"/>
    <property type="match status" value="1"/>
</dbReference>
<comment type="pathway">
    <text evidence="1">Bacterial outer membrane biogenesis; LPS O-antigen biosynthesis.</text>
</comment>
<dbReference type="Gene3D" id="3.40.50.720">
    <property type="entry name" value="NAD(P)-binding Rossmann-like Domain"/>
    <property type="match status" value="1"/>
</dbReference>
<sequence length="360" mass="39069">MAEIPHSTILVAGGAGFVGSSLCLRLKRDRPHSRVIAFDNLRRRGGELALDRLRAGGVTFRHGDVRNPEDLAEVGPFDLLIDCSAEPSVHAGYGGSPAYVINTNLMGTVHCLEAARRHGADVVFLSTSRIYPIAGLRALPLQRRGDRLAVSTGEAGSGWSAQGITTDFPLTGNRSIYGATKLASELLIEEYRAMYGLRTVVNRCGVLTGPWQMGRVDQGFVVLWAARHLYGGGLGYSGFGGEGIQVRDILHVADLYDLLTRQLAELDRHSGCVYNVGGGLETSVSLAELTEHCARRTGRRLVMERDPETRPADIPWYVTDNTAVSAATGWRPQRSVDVILDEVFDWLGTERATLESILAG</sequence>
<dbReference type="PANTHER" id="PTHR43000">
    <property type="entry name" value="DTDP-D-GLUCOSE 4,6-DEHYDRATASE-RELATED"/>
    <property type="match status" value="1"/>
</dbReference>
<evidence type="ECO:0000256" key="1">
    <source>
        <dbReference type="ARBA" id="ARBA00005125"/>
    </source>
</evidence>
<comment type="caution">
    <text evidence="4">The sequence shown here is derived from an EMBL/GenBank/DDBJ whole genome shotgun (WGS) entry which is preliminary data.</text>
</comment>
<gene>
    <name evidence="4" type="ORF">J2851_004081</name>
</gene>
<keyword evidence="5" id="KW-1185">Reference proteome</keyword>
<dbReference type="RefSeq" id="WP_209768440.1">
    <property type="nucleotide sequence ID" value="NZ_JAGINP010000015.1"/>
</dbReference>